<dbReference type="EMBL" id="JAWHQM010000018">
    <property type="protein sequence ID" value="KAK5631024.1"/>
    <property type="molecule type" value="Genomic_DNA"/>
</dbReference>
<name>A0AAN7UZQ5_9PEZI</name>
<protein>
    <submittedName>
        <fullName evidence="2">Uncharacterized protein</fullName>
    </submittedName>
</protein>
<reference evidence="2 3" key="1">
    <citation type="submission" date="2023-10" db="EMBL/GenBank/DDBJ databases">
        <title>Draft genome sequence of Xylaria bambusicola isolate GMP-LS, the root and basal stem rot pathogen of sugarcane in Indonesia.</title>
        <authorList>
            <person name="Selvaraj P."/>
            <person name="Muralishankar V."/>
            <person name="Muruganantham S."/>
            <person name="Sp S."/>
            <person name="Haryani S."/>
            <person name="Lau K.J.X."/>
            <person name="Naqvi N.I."/>
        </authorList>
    </citation>
    <scope>NUCLEOTIDE SEQUENCE [LARGE SCALE GENOMIC DNA]</scope>
    <source>
        <strain evidence="2">GMP-LS</strain>
    </source>
</reference>
<dbReference type="AlphaFoldDB" id="A0AAN7UZQ5"/>
<evidence type="ECO:0000313" key="2">
    <source>
        <dbReference type="EMBL" id="KAK5631024.1"/>
    </source>
</evidence>
<accession>A0AAN7UZQ5</accession>
<sequence length="179" mass="20074">MSSSPSRVSKTQRGLVTTHTQSKPSESNASCCSIASHECALASCSVLLSPCISSYAWIIDDLLKSHGITDPLLDPRVWHSVDSRTSSCRSAGSFGCHSTPKTTPGRRHRKICLVESRRKEATQAFLQKIKDADLRRKGGEREWVAVYDWRVLETITEQELQEKPARGKDPWRRFYVGLV</sequence>
<comment type="caution">
    <text evidence="2">The sequence shown here is derived from an EMBL/GenBank/DDBJ whole genome shotgun (WGS) entry which is preliminary data.</text>
</comment>
<organism evidence="2 3">
    <name type="scientific">Xylaria bambusicola</name>
    <dbReference type="NCBI Taxonomy" id="326684"/>
    <lineage>
        <taxon>Eukaryota</taxon>
        <taxon>Fungi</taxon>
        <taxon>Dikarya</taxon>
        <taxon>Ascomycota</taxon>
        <taxon>Pezizomycotina</taxon>
        <taxon>Sordariomycetes</taxon>
        <taxon>Xylariomycetidae</taxon>
        <taxon>Xylariales</taxon>
        <taxon>Xylariaceae</taxon>
        <taxon>Xylaria</taxon>
    </lineage>
</organism>
<evidence type="ECO:0000256" key="1">
    <source>
        <dbReference type="SAM" id="MobiDB-lite"/>
    </source>
</evidence>
<evidence type="ECO:0000313" key="3">
    <source>
        <dbReference type="Proteomes" id="UP001305414"/>
    </source>
</evidence>
<feature type="region of interest" description="Disordered" evidence="1">
    <location>
        <begin position="1"/>
        <end position="29"/>
    </location>
</feature>
<gene>
    <name evidence="2" type="ORF">RRF57_006739</name>
</gene>
<dbReference type="Proteomes" id="UP001305414">
    <property type="component" value="Unassembled WGS sequence"/>
</dbReference>
<proteinExistence type="predicted"/>
<keyword evidence="3" id="KW-1185">Reference proteome</keyword>